<dbReference type="VEuPathDB" id="FungiDB:VP01_979g6"/>
<evidence type="ECO:0000313" key="2">
    <source>
        <dbReference type="EMBL" id="KNZ43854.1"/>
    </source>
</evidence>
<dbReference type="AlphaFoldDB" id="A0A0L6U5S0"/>
<dbReference type="Proteomes" id="UP000037035">
    <property type="component" value="Unassembled WGS sequence"/>
</dbReference>
<reference evidence="2 3" key="1">
    <citation type="submission" date="2015-08" db="EMBL/GenBank/DDBJ databases">
        <title>Next Generation Sequencing and Analysis of the Genome of Puccinia sorghi L Schw, the Causal Agent of Maize Common Rust.</title>
        <authorList>
            <person name="Rochi L."/>
            <person name="Burguener G."/>
            <person name="Darino M."/>
            <person name="Turjanski A."/>
            <person name="Kreff E."/>
            <person name="Dieguez M.J."/>
            <person name="Sacco F."/>
        </authorList>
    </citation>
    <scope>NUCLEOTIDE SEQUENCE [LARGE SCALE GENOMIC DNA]</scope>
    <source>
        <strain evidence="2 3">RO10H11247</strain>
    </source>
</reference>
<comment type="caution">
    <text evidence="2">The sequence shown here is derived from an EMBL/GenBank/DDBJ whole genome shotgun (WGS) entry which is preliminary data.</text>
</comment>
<proteinExistence type="predicted"/>
<feature type="region of interest" description="Disordered" evidence="1">
    <location>
        <begin position="102"/>
        <end position="127"/>
    </location>
</feature>
<sequence>MADPQVVPSPRRYKSPWFPGPGVYRTQPSSAILLLQTAPSHIDSASFYQGISQVARPKTAARRSYFQRTSPCAHRIRCAVWVGSFRCRDWVKVRGFQSLQARRPIIRNRSRPATRGPTSEGLRGDDD</sequence>
<evidence type="ECO:0000313" key="3">
    <source>
        <dbReference type="Proteomes" id="UP000037035"/>
    </source>
</evidence>
<organism evidence="2 3">
    <name type="scientific">Puccinia sorghi</name>
    <dbReference type="NCBI Taxonomy" id="27349"/>
    <lineage>
        <taxon>Eukaryota</taxon>
        <taxon>Fungi</taxon>
        <taxon>Dikarya</taxon>
        <taxon>Basidiomycota</taxon>
        <taxon>Pucciniomycotina</taxon>
        <taxon>Pucciniomycetes</taxon>
        <taxon>Pucciniales</taxon>
        <taxon>Pucciniaceae</taxon>
        <taxon>Puccinia</taxon>
    </lineage>
</organism>
<evidence type="ECO:0000256" key="1">
    <source>
        <dbReference type="SAM" id="MobiDB-lite"/>
    </source>
</evidence>
<protein>
    <submittedName>
        <fullName evidence="2">Uncharacterized protein</fullName>
    </submittedName>
</protein>
<dbReference type="OrthoDB" id="10422254at2759"/>
<gene>
    <name evidence="2" type="ORF">VP01_979g6</name>
</gene>
<dbReference type="EMBL" id="LAVV01015491">
    <property type="protein sequence ID" value="KNZ43854.1"/>
    <property type="molecule type" value="Genomic_DNA"/>
</dbReference>
<name>A0A0L6U5S0_9BASI</name>
<keyword evidence="3" id="KW-1185">Reference proteome</keyword>
<accession>A0A0L6U5S0</accession>